<organism evidence="2 3">
    <name type="scientific">Actinomycetospora corticicola</name>
    <dbReference type="NCBI Taxonomy" id="663602"/>
    <lineage>
        <taxon>Bacteria</taxon>
        <taxon>Bacillati</taxon>
        <taxon>Actinomycetota</taxon>
        <taxon>Actinomycetes</taxon>
        <taxon>Pseudonocardiales</taxon>
        <taxon>Pseudonocardiaceae</taxon>
        <taxon>Actinomycetospora</taxon>
    </lineage>
</organism>
<gene>
    <name evidence="2" type="ORF">BJ983_001321</name>
</gene>
<dbReference type="EMBL" id="JACCBN010000001">
    <property type="protein sequence ID" value="NYD35219.1"/>
    <property type="molecule type" value="Genomic_DNA"/>
</dbReference>
<name>A0A7Y9DTQ0_9PSEU</name>
<sequence>MPVASLVGKRTRQLLVFVHVVVSLGWMGAGAANVVLTSTAAVTDDVELRRACYLLVSTIDLWLVIPGAFLALATGVVLSLVTPWGLVTYWWVLVKLVLTVAVILYSTFFVGVWVEQSVALGTSPSPVAVPLVVGPLVSMAAFLLMTWASVAKPWGRTPWRRRTSTRVLAAA</sequence>
<evidence type="ECO:0000256" key="1">
    <source>
        <dbReference type="SAM" id="Phobius"/>
    </source>
</evidence>
<protein>
    <recommendedName>
        <fullName evidence="4">DUF2269 domain-containing protein</fullName>
    </recommendedName>
</protein>
<dbReference type="AlphaFoldDB" id="A0A7Y9DTQ0"/>
<proteinExistence type="predicted"/>
<evidence type="ECO:0008006" key="4">
    <source>
        <dbReference type="Google" id="ProtNLM"/>
    </source>
</evidence>
<keyword evidence="1" id="KW-1133">Transmembrane helix</keyword>
<dbReference type="RefSeq" id="WP_218890139.1">
    <property type="nucleotide sequence ID" value="NZ_BAABHP010000004.1"/>
</dbReference>
<reference evidence="2 3" key="1">
    <citation type="submission" date="2020-07" db="EMBL/GenBank/DDBJ databases">
        <title>Sequencing the genomes of 1000 actinobacteria strains.</title>
        <authorList>
            <person name="Klenk H.-P."/>
        </authorList>
    </citation>
    <scope>NUCLEOTIDE SEQUENCE [LARGE SCALE GENOMIC DNA]</scope>
    <source>
        <strain evidence="2 3">DSM 45772</strain>
    </source>
</reference>
<feature type="transmembrane region" description="Helical" evidence="1">
    <location>
        <begin position="128"/>
        <end position="151"/>
    </location>
</feature>
<feature type="transmembrane region" description="Helical" evidence="1">
    <location>
        <begin position="61"/>
        <end position="81"/>
    </location>
</feature>
<keyword evidence="1" id="KW-0812">Transmembrane</keyword>
<comment type="caution">
    <text evidence="2">The sequence shown here is derived from an EMBL/GenBank/DDBJ whole genome shotgun (WGS) entry which is preliminary data.</text>
</comment>
<dbReference type="Proteomes" id="UP000535890">
    <property type="component" value="Unassembled WGS sequence"/>
</dbReference>
<feature type="transmembrane region" description="Helical" evidence="1">
    <location>
        <begin position="88"/>
        <end position="108"/>
    </location>
</feature>
<evidence type="ECO:0000313" key="3">
    <source>
        <dbReference type="Proteomes" id="UP000535890"/>
    </source>
</evidence>
<keyword evidence="1" id="KW-0472">Membrane</keyword>
<accession>A0A7Y9DTQ0</accession>
<keyword evidence="3" id="KW-1185">Reference proteome</keyword>
<evidence type="ECO:0000313" key="2">
    <source>
        <dbReference type="EMBL" id="NYD35219.1"/>
    </source>
</evidence>